<reference evidence="11" key="1">
    <citation type="submission" date="2021-10" db="EMBL/GenBank/DDBJ databases">
        <title>Gramella sp. ASW11-100T, isolated from marine sediment.</title>
        <authorList>
            <person name="Xia C."/>
        </authorList>
    </citation>
    <scope>NUCLEOTIDE SEQUENCE</scope>
    <source>
        <strain evidence="11">ASW11-100</strain>
    </source>
</reference>
<feature type="transmembrane region" description="Helical" evidence="10">
    <location>
        <begin position="70"/>
        <end position="95"/>
    </location>
</feature>
<keyword evidence="12" id="KW-1185">Reference proteome</keyword>
<keyword evidence="2" id="KW-0813">Transport</keyword>
<evidence type="ECO:0000256" key="7">
    <source>
        <dbReference type="ARBA" id="ARBA00023065"/>
    </source>
</evidence>
<name>A0A9X1LGW6_9FLAO</name>
<keyword evidence="7" id="KW-0406">Ion transport</keyword>
<evidence type="ECO:0000256" key="4">
    <source>
        <dbReference type="ARBA" id="ARBA00022475"/>
    </source>
</evidence>
<accession>A0A9X1LGW6</accession>
<evidence type="ECO:0000256" key="5">
    <source>
        <dbReference type="ARBA" id="ARBA00022692"/>
    </source>
</evidence>
<feature type="transmembrane region" description="Helical" evidence="10">
    <location>
        <begin position="263"/>
        <end position="283"/>
    </location>
</feature>
<dbReference type="PANTHER" id="PTHR43298:SF4">
    <property type="entry name" value="DRUG_SODIUM ANTIPORTER"/>
    <property type="match status" value="1"/>
</dbReference>
<proteinExistence type="predicted"/>
<evidence type="ECO:0000256" key="3">
    <source>
        <dbReference type="ARBA" id="ARBA00022449"/>
    </source>
</evidence>
<evidence type="ECO:0000256" key="10">
    <source>
        <dbReference type="SAM" id="Phobius"/>
    </source>
</evidence>
<comment type="subcellular location">
    <subcellularLocation>
        <location evidence="1">Cell membrane</location>
        <topology evidence="1">Multi-pass membrane protein</topology>
    </subcellularLocation>
</comment>
<dbReference type="GO" id="GO:0005886">
    <property type="term" value="C:plasma membrane"/>
    <property type="evidence" value="ECO:0007669"/>
    <property type="project" value="UniProtKB-SubCell"/>
</dbReference>
<dbReference type="NCBIfam" id="TIGR00797">
    <property type="entry name" value="matE"/>
    <property type="match status" value="1"/>
</dbReference>
<dbReference type="PANTHER" id="PTHR43298">
    <property type="entry name" value="MULTIDRUG RESISTANCE PROTEIN NORM-RELATED"/>
    <property type="match status" value="1"/>
</dbReference>
<evidence type="ECO:0000256" key="1">
    <source>
        <dbReference type="ARBA" id="ARBA00004651"/>
    </source>
</evidence>
<dbReference type="EMBL" id="JAJBZG010000001">
    <property type="protein sequence ID" value="MCB7480136.1"/>
    <property type="molecule type" value="Genomic_DNA"/>
</dbReference>
<dbReference type="AlphaFoldDB" id="A0A9X1LGW6"/>
<keyword evidence="3" id="KW-0050">Antiport</keyword>
<dbReference type="InterPro" id="IPR050222">
    <property type="entry name" value="MATE_MdtK"/>
</dbReference>
<feature type="transmembrane region" description="Helical" evidence="10">
    <location>
        <begin position="116"/>
        <end position="137"/>
    </location>
</feature>
<dbReference type="PIRSF" id="PIRSF006603">
    <property type="entry name" value="DinF"/>
    <property type="match status" value="1"/>
</dbReference>
<keyword evidence="8 10" id="KW-0472">Membrane</keyword>
<gene>
    <name evidence="11" type="ORF">LGQ90_02560</name>
</gene>
<dbReference type="InterPro" id="IPR048279">
    <property type="entry name" value="MdtK-like"/>
</dbReference>
<dbReference type="Proteomes" id="UP001139414">
    <property type="component" value="Unassembled WGS sequence"/>
</dbReference>
<dbReference type="InterPro" id="IPR002528">
    <property type="entry name" value="MATE_fam"/>
</dbReference>
<feature type="transmembrane region" description="Helical" evidence="10">
    <location>
        <begin position="303"/>
        <end position="325"/>
    </location>
</feature>
<evidence type="ECO:0000256" key="9">
    <source>
        <dbReference type="ARBA" id="ARBA00031636"/>
    </source>
</evidence>
<dbReference type="GO" id="GO:0015297">
    <property type="term" value="F:antiporter activity"/>
    <property type="evidence" value="ECO:0007669"/>
    <property type="project" value="UniProtKB-KW"/>
</dbReference>
<evidence type="ECO:0000256" key="6">
    <source>
        <dbReference type="ARBA" id="ARBA00022989"/>
    </source>
</evidence>
<dbReference type="CDD" id="cd13139">
    <property type="entry name" value="MATE_like_14"/>
    <property type="match status" value="1"/>
</dbReference>
<evidence type="ECO:0000256" key="2">
    <source>
        <dbReference type="ARBA" id="ARBA00022448"/>
    </source>
</evidence>
<keyword evidence="4" id="KW-1003">Cell membrane</keyword>
<evidence type="ECO:0000313" key="11">
    <source>
        <dbReference type="EMBL" id="MCB7480136.1"/>
    </source>
</evidence>
<dbReference type="GO" id="GO:0042910">
    <property type="term" value="F:xenobiotic transmembrane transporter activity"/>
    <property type="evidence" value="ECO:0007669"/>
    <property type="project" value="InterPro"/>
</dbReference>
<organism evidence="11 12">
    <name type="scientific">Christiangramia sediminis</name>
    <dbReference type="NCBI Taxonomy" id="2881336"/>
    <lineage>
        <taxon>Bacteria</taxon>
        <taxon>Pseudomonadati</taxon>
        <taxon>Bacteroidota</taxon>
        <taxon>Flavobacteriia</taxon>
        <taxon>Flavobacteriales</taxon>
        <taxon>Flavobacteriaceae</taxon>
        <taxon>Christiangramia</taxon>
    </lineage>
</organism>
<comment type="caution">
    <text evidence="11">The sequence shown here is derived from an EMBL/GenBank/DDBJ whole genome shotgun (WGS) entry which is preliminary data.</text>
</comment>
<feature type="transmembrane region" description="Helical" evidence="10">
    <location>
        <begin position="381"/>
        <end position="402"/>
    </location>
</feature>
<feature type="transmembrane region" description="Helical" evidence="10">
    <location>
        <begin position="414"/>
        <end position="432"/>
    </location>
</feature>
<dbReference type="GO" id="GO:0006811">
    <property type="term" value="P:monoatomic ion transport"/>
    <property type="evidence" value="ECO:0007669"/>
    <property type="project" value="UniProtKB-KW"/>
</dbReference>
<evidence type="ECO:0000313" key="12">
    <source>
        <dbReference type="Proteomes" id="UP001139414"/>
    </source>
</evidence>
<feature type="transmembrane region" description="Helical" evidence="10">
    <location>
        <begin position="438"/>
        <end position="461"/>
    </location>
</feature>
<feature type="transmembrane region" description="Helical" evidence="10">
    <location>
        <begin position="37"/>
        <end position="64"/>
    </location>
</feature>
<dbReference type="Pfam" id="PF01554">
    <property type="entry name" value="MatE"/>
    <property type="match status" value="2"/>
</dbReference>
<sequence>MTKNLNWINKLKEFARLLKLAISGKEQDYTKINIRRAIVLLSVPMILEMIMESLFAVVDIFFVGKLGEDAVATVGLTEAVVIIIYSIGVGISMAATAMISRRFGEKDYRTAGSTAFQLLIFGSIISIILGIIGWIYAKDILRLMGASPTVLKSGTNYTRIIFAGNTAIMLLFLINGAFRGAGLPHLAMRTLWLANGLNIILDPLLIFGIGNFTGLGLEGAAIATTTGRSIGVIYQLYHLFNSRHSLVILRENMIFQIKTIKKIISISAGGMGQFLIDSVAWIFLTRIVAEFGSSAVAGFTISFRILMFSLMPAWGLSAAAATLVGQNMGAFKIKRAKISVWLTAKYNAWFLGLVTLLYLLFGNVFASWFTPNEQVQEIAALGLKIIALGYIFFGIGMVMIQAFNGAGDTKTPTYINIGVFWFLEIPMAYFLAEYFDLGMLGIFISIAFCHSLHALVSLWFFRKGKWIETKV</sequence>
<feature type="transmembrane region" description="Helical" evidence="10">
    <location>
        <begin position="157"/>
        <end position="178"/>
    </location>
</feature>
<keyword evidence="5 10" id="KW-0812">Transmembrane</keyword>
<evidence type="ECO:0000256" key="8">
    <source>
        <dbReference type="ARBA" id="ARBA00023136"/>
    </source>
</evidence>
<feature type="transmembrane region" description="Helical" evidence="10">
    <location>
        <begin position="190"/>
        <end position="209"/>
    </location>
</feature>
<feature type="transmembrane region" description="Helical" evidence="10">
    <location>
        <begin position="221"/>
        <end position="240"/>
    </location>
</feature>
<protein>
    <recommendedName>
        <fullName evidence="9">Multidrug-efflux transporter</fullName>
    </recommendedName>
</protein>
<feature type="transmembrane region" description="Helical" evidence="10">
    <location>
        <begin position="346"/>
        <end position="369"/>
    </location>
</feature>
<keyword evidence="6 10" id="KW-1133">Transmembrane helix</keyword>